<dbReference type="EMBL" id="JABCKV010000261">
    <property type="protein sequence ID" value="KAG5641710.1"/>
    <property type="molecule type" value="Genomic_DNA"/>
</dbReference>
<reference evidence="1" key="2">
    <citation type="submission" date="2021-10" db="EMBL/GenBank/DDBJ databases">
        <title>Phylogenomics reveals ancestral predisposition of the termite-cultivated fungus Termitomyces towards a domesticated lifestyle.</title>
        <authorList>
            <person name="Auxier B."/>
            <person name="Grum-Grzhimaylo A."/>
            <person name="Cardenas M.E."/>
            <person name="Lodge J.D."/>
            <person name="Laessoe T."/>
            <person name="Pedersen O."/>
            <person name="Smith M.E."/>
            <person name="Kuyper T.W."/>
            <person name="Franco-Molano E.A."/>
            <person name="Baroni T.J."/>
            <person name="Aanen D.K."/>
        </authorList>
    </citation>
    <scope>NUCLEOTIDE SEQUENCE</scope>
    <source>
        <strain evidence="1">AP01</strain>
        <tissue evidence="1">Mycelium</tissue>
    </source>
</reference>
<sequence length="214" mass="23986">MIQREIAGHIALQGLDLTYEVLGHVARSDGEIIGLMTESELAGRPVQYRDRAKVYEALARVERRGLVFCGAQNYSNIHILDSGKVRLTNLASIWCFPNPTTREEQGARHHWDVMESVFVALRARARKGVWHTLPRWSPCGRRICNEGIALLPTCSPMRDLSVGHILQDACVVERIRRRKEALDIVRRLVGSGDRKQQGASTAKVTANKVSLLVI</sequence>
<evidence type="ECO:0000313" key="1">
    <source>
        <dbReference type="EMBL" id="KAG5641710.1"/>
    </source>
</evidence>
<proteinExistence type="predicted"/>
<dbReference type="AlphaFoldDB" id="A0A9P7G6K4"/>
<dbReference type="OrthoDB" id="3068925at2759"/>
<name>A0A9P7G6K4_9AGAR</name>
<accession>A0A9P7G6K4</accession>
<organism evidence="1 2">
    <name type="scientific">Asterophora parasitica</name>
    <dbReference type="NCBI Taxonomy" id="117018"/>
    <lineage>
        <taxon>Eukaryota</taxon>
        <taxon>Fungi</taxon>
        <taxon>Dikarya</taxon>
        <taxon>Basidiomycota</taxon>
        <taxon>Agaricomycotina</taxon>
        <taxon>Agaricomycetes</taxon>
        <taxon>Agaricomycetidae</taxon>
        <taxon>Agaricales</taxon>
        <taxon>Tricholomatineae</taxon>
        <taxon>Lyophyllaceae</taxon>
        <taxon>Asterophora</taxon>
    </lineage>
</organism>
<evidence type="ECO:0000313" key="2">
    <source>
        <dbReference type="Proteomes" id="UP000775547"/>
    </source>
</evidence>
<reference evidence="1" key="1">
    <citation type="submission" date="2020-07" db="EMBL/GenBank/DDBJ databases">
        <authorList>
            <person name="Nieuwenhuis M."/>
            <person name="Van De Peppel L.J.J."/>
        </authorList>
    </citation>
    <scope>NUCLEOTIDE SEQUENCE</scope>
    <source>
        <strain evidence="1">AP01</strain>
        <tissue evidence="1">Mycelium</tissue>
    </source>
</reference>
<protein>
    <submittedName>
        <fullName evidence="1">Uncharacterized protein</fullName>
    </submittedName>
</protein>
<comment type="caution">
    <text evidence="1">The sequence shown here is derived from an EMBL/GenBank/DDBJ whole genome shotgun (WGS) entry which is preliminary data.</text>
</comment>
<gene>
    <name evidence="1" type="ORF">DXG03_004397</name>
</gene>
<dbReference type="Proteomes" id="UP000775547">
    <property type="component" value="Unassembled WGS sequence"/>
</dbReference>
<keyword evidence="2" id="KW-1185">Reference proteome</keyword>